<evidence type="ECO:0000313" key="12">
    <source>
        <dbReference type="Proteomes" id="UP000695022"/>
    </source>
</evidence>
<protein>
    <recommendedName>
        <fullName evidence="9">Small ribosomal subunit protein mS40</fullName>
    </recommendedName>
    <alternativeName>
        <fullName evidence="8">28S ribosomal protein S18-2, mitochondrial</fullName>
    </alternativeName>
    <alternativeName>
        <fullName evidence="10">28S ribosomal protein S18b, mitochondrial</fullName>
    </alternativeName>
</protein>
<evidence type="ECO:0000256" key="8">
    <source>
        <dbReference type="ARBA" id="ARBA00032055"/>
    </source>
</evidence>
<dbReference type="Proteomes" id="UP000695022">
    <property type="component" value="Unplaced"/>
</dbReference>
<organism evidence="12 13">
    <name type="scientific">Priapulus caudatus</name>
    <name type="common">Priapulid worm</name>
    <dbReference type="NCBI Taxonomy" id="37621"/>
    <lineage>
        <taxon>Eukaryota</taxon>
        <taxon>Metazoa</taxon>
        <taxon>Ecdysozoa</taxon>
        <taxon>Scalidophora</taxon>
        <taxon>Priapulida</taxon>
        <taxon>Priapulimorpha</taxon>
        <taxon>Priapulimorphida</taxon>
        <taxon>Priapulidae</taxon>
        <taxon>Priapulus</taxon>
    </lineage>
</organism>
<evidence type="ECO:0000256" key="7">
    <source>
        <dbReference type="ARBA" id="ARBA00023274"/>
    </source>
</evidence>
<evidence type="ECO:0000256" key="10">
    <source>
        <dbReference type="ARBA" id="ARBA00035515"/>
    </source>
</evidence>
<proteinExistence type="inferred from homology"/>
<feature type="region of interest" description="Disordered" evidence="11">
    <location>
        <begin position="15"/>
        <end position="45"/>
    </location>
</feature>
<dbReference type="PANTHER" id="PTHR13329:SF2">
    <property type="entry name" value="SMALL RIBOSOMAL SUBUNIT PROTEIN MS40"/>
    <property type="match status" value="1"/>
</dbReference>
<feature type="non-terminal residue" evidence="13">
    <location>
        <position position="1"/>
    </location>
</feature>
<gene>
    <name evidence="13" type="primary">LOC106815243</name>
</gene>
<comment type="similarity">
    <text evidence="2">Belongs to the bacterial ribosomal protein bS18 family. Mitochondrion-specific ribosomal protein mS40 subfamily.</text>
</comment>
<evidence type="ECO:0000313" key="13">
    <source>
        <dbReference type="RefSeq" id="XP_014675163.1"/>
    </source>
</evidence>
<keyword evidence="7" id="KW-0687">Ribonucleoprotein</keyword>
<comment type="subcellular location">
    <subcellularLocation>
        <location evidence="1">Mitochondrion</location>
    </subcellularLocation>
</comment>
<dbReference type="InterPro" id="IPR040054">
    <property type="entry name" value="MRPS18B"/>
</dbReference>
<dbReference type="Gene3D" id="4.10.640.10">
    <property type="entry name" value="Ribosomal protein S18"/>
    <property type="match status" value="1"/>
</dbReference>
<accession>A0ABM1ESJ2</accession>
<evidence type="ECO:0000256" key="3">
    <source>
        <dbReference type="ARBA" id="ARBA00022553"/>
    </source>
</evidence>
<dbReference type="GeneID" id="106815243"/>
<evidence type="ECO:0000256" key="9">
    <source>
        <dbReference type="ARBA" id="ARBA00035130"/>
    </source>
</evidence>
<evidence type="ECO:0000256" key="6">
    <source>
        <dbReference type="ARBA" id="ARBA00023128"/>
    </source>
</evidence>
<evidence type="ECO:0000256" key="2">
    <source>
        <dbReference type="ARBA" id="ARBA00006136"/>
    </source>
</evidence>
<feature type="compositionally biased region" description="Acidic residues" evidence="11">
    <location>
        <begin position="16"/>
        <end position="28"/>
    </location>
</feature>
<dbReference type="SUPFAM" id="SSF46911">
    <property type="entry name" value="Ribosomal protein S18"/>
    <property type="match status" value="1"/>
</dbReference>
<keyword evidence="6" id="KW-0496">Mitochondrion</keyword>
<sequence>GLRVLALTQSRLISTETEEDDAEAEEVEPIPQQQIGETERALDPKDRSRIVAPETSIRYMKSKAYTDTYGCDPVWKSYRRNHKGHIPPSKTRQTCIRGKGITTGNPCPACRDEFLVLHYTNNRLLEQFICPYTGEVLPPSKTGLCQRKQRELLIAVEKAKDYGLLEFTVPFREYDYIDYYPQLKDKTNS</sequence>
<name>A0ABM1ESJ2_PRICU</name>
<dbReference type="PANTHER" id="PTHR13329">
    <property type="entry name" value="MITOCHONDRIAL RIBOSOMAL PROTEIN S18B"/>
    <property type="match status" value="1"/>
</dbReference>
<evidence type="ECO:0000256" key="5">
    <source>
        <dbReference type="ARBA" id="ARBA00022980"/>
    </source>
</evidence>
<reference evidence="13" key="1">
    <citation type="submission" date="2025-08" db="UniProtKB">
        <authorList>
            <consortium name="RefSeq"/>
        </authorList>
    </citation>
    <scope>IDENTIFICATION</scope>
</reference>
<keyword evidence="3" id="KW-0597">Phosphoprotein</keyword>
<keyword evidence="4" id="KW-0809">Transit peptide</keyword>
<keyword evidence="12" id="KW-1185">Reference proteome</keyword>
<evidence type="ECO:0000256" key="11">
    <source>
        <dbReference type="SAM" id="MobiDB-lite"/>
    </source>
</evidence>
<keyword evidence="5" id="KW-0689">Ribosomal protein</keyword>
<evidence type="ECO:0000256" key="4">
    <source>
        <dbReference type="ARBA" id="ARBA00022946"/>
    </source>
</evidence>
<dbReference type="RefSeq" id="XP_014675163.1">
    <property type="nucleotide sequence ID" value="XM_014819677.1"/>
</dbReference>
<dbReference type="InterPro" id="IPR036870">
    <property type="entry name" value="Ribosomal_bS18_sf"/>
</dbReference>
<dbReference type="Pfam" id="PF01084">
    <property type="entry name" value="Ribosomal_S18"/>
    <property type="match status" value="1"/>
</dbReference>
<evidence type="ECO:0000256" key="1">
    <source>
        <dbReference type="ARBA" id="ARBA00004173"/>
    </source>
</evidence>
<dbReference type="InterPro" id="IPR001648">
    <property type="entry name" value="Ribosomal_bS18"/>
</dbReference>